<sequence>MERVKITVCGCCGLLYGEVGPHTEQVDGVHMTVDRLLLSGSSPLKLLGTNMAFRHWCRDRMKNYAFSDTWNDGDDNGYLI</sequence>
<name>A0ABR2S864_9ROSI</name>
<comment type="caution">
    <text evidence="1">The sequence shown here is derived from an EMBL/GenBank/DDBJ whole genome shotgun (WGS) entry which is preliminary data.</text>
</comment>
<accession>A0ABR2S864</accession>
<protein>
    <submittedName>
        <fullName evidence="1">Uncharacterized protein</fullName>
    </submittedName>
</protein>
<evidence type="ECO:0000313" key="2">
    <source>
        <dbReference type="Proteomes" id="UP001396334"/>
    </source>
</evidence>
<keyword evidence="2" id="KW-1185">Reference proteome</keyword>
<dbReference type="EMBL" id="JBBPBN010000016">
    <property type="protein sequence ID" value="KAK9021417.1"/>
    <property type="molecule type" value="Genomic_DNA"/>
</dbReference>
<dbReference type="Proteomes" id="UP001396334">
    <property type="component" value="Unassembled WGS sequence"/>
</dbReference>
<evidence type="ECO:0000313" key="1">
    <source>
        <dbReference type="EMBL" id="KAK9021417.1"/>
    </source>
</evidence>
<gene>
    <name evidence="1" type="ORF">V6N11_011405</name>
</gene>
<proteinExistence type="predicted"/>
<organism evidence="1 2">
    <name type="scientific">Hibiscus sabdariffa</name>
    <name type="common">roselle</name>
    <dbReference type="NCBI Taxonomy" id="183260"/>
    <lineage>
        <taxon>Eukaryota</taxon>
        <taxon>Viridiplantae</taxon>
        <taxon>Streptophyta</taxon>
        <taxon>Embryophyta</taxon>
        <taxon>Tracheophyta</taxon>
        <taxon>Spermatophyta</taxon>
        <taxon>Magnoliopsida</taxon>
        <taxon>eudicotyledons</taxon>
        <taxon>Gunneridae</taxon>
        <taxon>Pentapetalae</taxon>
        <taxon>rosids</taxon>
        <taxon>malvids</taxon>
        <taxon>Malvales</taxon>
        <taxon>Malvaceae</taxon>
        <taxon>Malvoideae</taxon>
        <taxon>Hibiscus</taxon>
    </lineage>
</organism>
<reference evidence="1 2" key="1">
    <citation type="journal article" date="2024" name="G3 (Bethesda)">
        <title>Genome assembly of Hibiscus sabdariffa L. provides insights into metabolisms of medicinal natural products.</title>
        <authorList>
            <person name="Kim T."/>
        </authorList>
    </citation>
    <scope>NUCLEOTIDE SEQUENCE [LARGE SCALE GENOMIC DNA]</scope>
    <source>
        <strain evidence="1">TK-2024</strain>
        <tissue evidence="1">Old leaves</tissue>
    </source>
</reference>